<feature type="transmembrane region" description="Helical" evidence="1">
    <location>
        <begin position="45"/>
        <end position="64"/>
    </location>
</feature>
<dbReference type="AlphaFoldDB" id="A0AAW4XT60"/>
<gene>
    <name evidence="2" type="ORF">LPW39_04560</name>
</gene>
<feature type="transmembrane region" description="Helical" evidence="1">
    <location>
        <begin position="12"/>
        <end position="33"/>
    </location>
</feature>
<dbReference type="RefSeq" id="WP_230771684.1">
    <property type="nucleotide sequence ID" value="NZ_JAJNCT010000005.1"/>
</dbReference>
<keyword evidence="3" id="KW-1185">Reference proteome</keyword>
<keyword evidence="1" id="KW-1133">Transmembrane helix</keyword>
<organism evidence="2 3">
    <name type="scientific">Comamonas koreensis</name>
    <dbReference type="NCBI Taxonomy" id="160825"/>
    <lineage>
        <taxon>Bacteria</taxon>
        <taxon>Pseudomonadati</taxon>
        <taxon>Pseudomonadota</taxon>
        <taxon>Betaproteobacteria</taxon>
        <taxon>Burkholderiales</taxon>
        <taxon>Comamonadaceae</taxon>
        <taxon>Comamonas</taxon>
    </lineage>
</organism>
<dbReference type="Proteomes" id="UP001199260">
    <property type="component" value="Unassembled WGS sequence"/>
</dbReference>
<dbReference type="Pfam" id="PF05437">
    <property type="entry name" value="AzlD"/>
    <property type="match status" value="1"/>
</dbReference>
<keyword evidence="1" id="KW-0472">Membrane</keyword>
<sequence length="109" mass="11554">MNAMADVGNHWWIWVLLASAVTYATKLLGYGVPAHWLRHPRMARVAGALTIALLAALTAMNTLVSGQQLVLDARLAALAVAIIALALRAPFLLVVVLGAAASALVRFWA</sequence>
<feature type="transmembrane region" description="Helical" evidence="1">
    <location>
        <begin position="76"/>
        <end position="105"/>
    </location>
</feature>
<accession>A0AAW4XT60</accession>
<comment type="caution">
    <text evidence="2">The sequence shown here is derived from an EMBL/GenBank/DDBJ whole genome shotgun (WGS) entry which is preliminary data.</text>
</comment>
<reference evidence="2 3" key="1">
    <citation type="submission" date="2021-11" db="EMBL/GenBank/DDBJ databases">
        <title>Genome sequence.</title>
        <authorList>
            <person name="Sun Q."/>
        </authorList>
    </citation>
    <scope>NUCLEOTIDE SEQUENCE [LARGE SCALE GENOMIC DNA]</scope>
    <source>
        <strain evidence="2 3">KCTC 12005</strain>
    </source>
</reference>
<dbReference type="InterPro" id="IPR008407">
    <property type="entry name" value="Brnchd-chn_aa_trnsp_AzlD"/>
</dbReference>
<evidence type="ECO:0000256" key="1">
    <source>
        <dbReference type="SAM" id="Phobius"/>
    </source>
</evidence>
<proteinExistence type="predicted"/>
<protein>
    <submittedName>
        <fullName evidence="2">AzlD domain-containing protein</fullName>
    </submittedName>
</protein>
<evidence type="ECO:0000313" key="3">
    <source>
        <dbReference type="Proteomes" id="UP001199260"/>
    </source>
</evidence>
<name>A0AAW4XT60_9BURK</name>
<keyword evidence="1" id="KW-0812">Transmembrane</keyword>
<evidence type="ECO:0000313" key="2">
    <source>
        <dbReference type="EMBL" id="MCD2164401.1"/>
    </source>
</evidence>
<dbReference type="EMBL" id="JAJNCT010000005">
    <property type="protein sequence ID" value="MCD2164401.1"/>
    <property type="molecule type" value="Genomic_DNA"/>
</dbReference>